<reference evidence="14" key="1">
    <citation type="journal article" date="2019" name="Int. J. Syst. Evol. Microbiol.">
        <title>The Global Catalogue of Microorganisms (GCM) 10K type strain sequencing project: providing services to taxonomists for standard genome sequencing and annotation.</title>
        <authorList>
            <consortium name="The Broad Institute Genomics Platform"/>
            <consortium name="The Broad Institute Genome Sequencing Center for Infectious Disease"/>
            <person name="Wu L."/>
            <person name="Ma J."/>
        </authorList>
    </citation>
    <scope>NUCLEOTIDE SEQUENCE [LARGE SCALE GENOMIC DNA]</scope>
    <source>
        <strain evidence="14">JCM 18304</strain>
    </source>
</reference>
<evidence type="ECO:0000256" key="11">
    <source>
        <dbReference type="ARBA" id="ARBA00048179"/>
    </source>
</evidence>
<protein>
    <recommendedName>
        <fullName evidence="10">Thiamine pyrimidine synthase</fullName>
    </recommendedName>
</protein>
<evidence type="ECO:0000256" key="2">
    <source>
        <dbReference type="ARBA" id="ARBA00004948"/>
    </source>
</evidence>
<evidence type="ECO:0000256" key="4">
    <source>
        <dbReference type="ARBA" id="ARBA00011738"/>
    </source>
</evidence>
<evidence type="ECO:0000313" key="13">
    <source>
        <dbReference type="EMBL" id="GAA5195701.1"/>
    </source>
</evidence>
<dbReference type="EMBL" id="BAABJQ010000024">
    <property type="protein sequence ID" value="GAA5195701.1"/>
    <property type="molecule type" value="Genomic_DNA"/>
</dbReference>
<keyword evidence="5" id="KW-0808">Transferase</keyword>
<dbReference type="Pfam" id="PF09084">
    <property type="entry name" value="NMT1"/>
    <property type="match status" value="1"/>
</dbReference>
<comment type="catalytic activity">
    <reaction evidence="11">
        <text>N(6)-(pyridoxal phosphate)-L-lysyl-[4-amino-5-hydroxymethyl-2-methylpyrimidine phosphate synthase] + L-histidyl-[4-amino-5-hydroxymethyl-2-methylpyrimidine phosphate synthase] + 2 Fe(3+) + 4 H2O = L-lysyl-[4-amino-5-hydroxymethyl-2-methylpyrimidine phosphate synthase] + (2S)-2-amino-5-hydroxy-4-oxopentanoyl-[4-amino-5-hydroxymethyl-2-methylpyrimidine phosphate synthase] + 4-amino-2-methyl-5-(phosphooxymethyl)pyrimidine + 3-oxopropanoate + 2 Fe(2+) + 2 H(+)</text>
        <dbReference type="Rhea" id="RHEA:65756"/>
        <dbReference type="Rhea" id="RHEA-COMP:16892"/>
        <dbReference type="Rhea" id="RHEA-COMP:16893"/>
        <dbReference type="Rhea" id="RHEA-COMP:16894"/>
        <dbReference type="Rhea" id="RHEA-COMP:16895"/>
        <dbReference type="ChEBI" id="CHEBI:15377"/>
        <dbReference type="ChEBI" id="CHEBI:15378"/>
        <dbReference type="ChEBI" id="CHEBI:29033"/>
        <dbReference type="ChEBI" id="CHEBI:29034"/>
        <dbReference type="ChEBI" id="CHEBI:29969"/>
        <dbReference type="ChEBI" id="CHEBI:29979"/>
        <dbReference type="ChEBI" id="CHEBI:33190"/>
        <dbReference type="ChEBI" id="CHEBI:58354"/>
        <dbReference type="ChEBI" id="CHEBI:143915"/>
        <dbReference type="ChEBI" id="CHEBI:157692"/>
    </reaction>
    <physiologicalReaction direction="left-to-right" evidence="11">
        <dbReference type="Rhea" id="RHEA:65757"/>
    </physiologicalReaction>
</comment>
<dbReference type="Gene3D" id="3.40.190.10">
    <property type="entry name" value="Periplasmic binding protein-like II"/>
    <property type="match status" value="2"/>
</dbReference>
<evidence type="ECO:0000256" key="8">
    <source>
        <dbReference type="ARBA" id="ARBA00022977"/>
    </source>
</evidence>
<keyword evidence="6" id="KW-0479">Metal-binding</keyword>
<dbReference type="InterPro" id="IPR027939">
    <property type="entry name" value="NMT1/THI5"/>
</dbReference>
<sequence>MIAGCSSSKTSAAPGKKSLDKVTYITGLGDYGREAYAWYGQAKGYFKAEGIDLTIEPGKAGALNLQEIESGKAQFAAIDYSGAIVDYGKGTDTKFKIVDAINQRTTVAIMTLGSSHITGPADLVNKTVGVQNGAVPKTLFPAYARLAGLTDEQIANVHFQSAQTPAQLPGFLVSKKTQGIGQFVVGVPAINASLKTANVNDTVTTLPYSKYLGDLYGNVLVATNELVKGKPDLVRRFNKAYNKSLAASLDDPDGTADILHKYDPAQPVAAASAEVKLLKPYCGSGAQIGTMDQTKVARGIAILQGAGLFTKTFDPNEMVAFNLVPKPNAA</sequence>
<dbReference type="PANTHER" id="PTHR31528">
    <property type="entry name" value="4-AMINO-5-HYDROXYMETHYL-2-METHYLPYRIMIDINE PHOSPHATE SYNTHASE THI11-RELATED"/>
    <property type="match status" value="1"/>
</dbReference>
<comment type="pathway">
    <text evidence="2">Cofactor biosynthesis; thiamine diphosphate biosynthesis.</text>
</comment>
<dbReference type="RefSeq" id="WP_345635766.1">
    <property type="nucleotide sequence ID" value="NZ_BAABJQ010000024.1"/>
</dbReference>
<keyword evidence="9" id="KW-0408">Iron</keyword>
<comment type="subunit">
    <text evidence="4">Homodimer.</text>
</comment>
<dbReference type="PANTHER" id="PTHR31528:SF1">
    <property type="entry name" value="4-AMINO-5-HYDROXYMETHYL-2-METHYLPYRIMIDINE PHOSPHATE SYNTHASE THI11-RELATED"/>
    <property type="match status" value="1"/>
</dbReference>
<dbReference type="InterPro" id="IPR015168">
    <property type="entry name" value="SsuA/THI5"/>
</dbReference>
<gene>
    <name evidence="13" type="ORF">GCM10023322_62970</name>
</gene>
<keyword evidence="8" id="KW-0784">Thiamine biosynthesis</keyword>
<keyword evidence="7" id="KW-0663">Pyridoxal phosphate</keyword>
<feature type="domain" description="SsuA/THI5-like" evidence="12">
    <location>
        <begin position="39"/>
        <end position="253"/>
    </location>
</feature>
<keyword evidence="14" id="KW-1185">Reference proteome</keyword>
<evidence type="ECO:0000256" key="5">
    <source>
        <dbReference type="ARBA" id="ARBA00022679"/>
    </source>
</evidence>
<proteinExistence type="inferred from homology"/>
<evidence type="ECO:0000256" key="7">
    <source>
        <dbReference type="ARBA" id="ARBA00022898"/>
    </source>
</evidence>
<evidence type="ECO:0000256" key="6">
    <source>
        <dbReference type="ARBA" id="ARBA00022723"/>
    </source>
</evidence>
<evidence type="ECO:0000256" key="9">
    <source>
        <dbReference type="ARBA" id="ARBA00023004"/>
    </source>
</evidence>
<evidence type="ECO:0000259" key="12">
    <source>
        <dbReference type="Pfam" id="PF09084"/>
    </source>
</evidence>
<comment type="caution">
    <text evidence="13">The sequence shown here is derived from an EMBL/GenBank/DDBJ whole genome shotgun (WGS) entry which is preliminary data.</text>
</comment>
<evidence type="ECO:0000256" key="3">
    <source>
        <dbReference type="ARBA" id="ARBA00009406"/>
    </source>
</evidence>
<accession>A0ABP9SIB4</accession>
<organism evidence="13 14">
    <name type="scientific">Rugosimonospora acidiphila</name>
    <dbReference type="NCBI Taxonomy" id="556531"/>
    <lineage>
        <taxon>Bacteria</taxon>
        <taxon>Bacillati</taxon>
        <taxon>Actinomycetota</taxon>
        <taxon>Actinomycetes</taxon>
        <taxon>Micromonosporales</taxon>
        <taxon>Micromonosporaceae</taxon>
        <taxon>Rugosimonospora</taxon>
    </lineage>
</organism>
<name>A0ABP9SIB4_9ACTN</name>
<dbReference type="Proteomes" id="UP001501570">
    <property type="component" value="Unassembled WGS sequence"/>
</dbReference>
<dbReference type="SUPFAM" id="SSF53850">
    <property type="entry name" value="Periplasmic binding protein-like II"/>
    <property type="match status" value="1"/>
</dbReference>
<comment type="function">
    <text evidence="1">Responsible for the formation of the pyrimidine heterocycle in the thiamine biosynthesis pathway. Catalyzes the formation of hydroxymethylpyrimidine phosphate (HMP-P) from histidine and pyridoxal phosphate (PLP). The protein uses PLP and the active site histidine to form HMP-P, generating an inactive enzyme. The enzyme can only undergo a single turnover, which suggests it is a suicide enzyme.</text>
</comment>
<evidence type="ECO:0000256" key="10">
    <source>
        <dbReference type="ARBA" id="ARBA00033171"/>
    </source>
</evidence>
<evidence type="ECO:0000313" key="14">
    <source>
        <dbReference type="Proteomes" id="UP001501570"/>
    </source>
</evidence>
<comment type="similarity">
    <text evidence="3">Belongs to the NMT1/THI5 family.</text>
</comment>
<evidence type="ECO:0000256" key="1">
    <source>
        <dbReference type="ARBA" id="ARBA00003469"/>
    </source>
</evidence>